<evidence type="ECO:0000313" key="1">
    <source>
        <dbReference type="EMBL" id="STX08814.1"/>
    </source>
</evidence>
<dbReference type="NCBIfam" id="NF038110">
    <property type="entry name" value="Lys_methyl_FliB"/>
    <property type="match status" value="1"/>
</dbReference>
<name>A0A8B4Q8U7_9BACL</name>
<reference evidence="2 4" key="2">
    <citation type="submission" date="2019-03" db="EMBL/GenBank/DDBJ databases">
        <title>Genomic Encyclopedia of Type Strains, Phase IV (KMG-IV): sequencing the most valuable type-strain genomes for metagenomic binning, comparative biology and taxonomic classification.</title>
        <authorList>
            <person name="Goeker M."/>
        </authorList>
    </citation>
    <scope>NUCLEOTIDE SEQUENCE [LARGE SCALE GENOMIC DNA]</scope>
    <source>
        <strain evidence="2 4">DSM 20580</strain>
    </source>
</reference>
<keyword evidence="1" id="KW-0282">Flagellum</keyword>
<dbReference type="AlphaFoldDB" id="A0A8B4Q8U7"/>
<evidence type="ECO:0000313" key="3">
    <source>
        <dbReference type="Proteomes" id="UP000254330"/>
    </source>
</evidence>
<evidence type="ECO:0000313" key="2">
    <source>
        <dbReference type="EMBL" id="TDR39269.1"/>
    </source>
</evidence>
<sequence length="394" mass="45538">MNIVKELKPTYFDDFKCIGSECEDTCCAGWNIGIDKKSFKKYRKETNPNLKSLLQKNVSRNRQATSDYHYGQFKMDDQDKCSMLNEENLCTIQLTSGEEALCHTCTIYPRSAKSINDSIEKSLDTSCPEAARLILLNPNGIDFVEVEPELPKYNFAQHRQSDEQNQYFWANRMFMISALQHRVHPLEVRLIVIGLYVKKLEELEPAERFVQAQTLSSQYLAYLDDANITDLTTQIKPNYDFQKALTLFFLKDFSARSSRFNQLASCTFDEVNFGDSTESFAQSLLNYKTQYDQSELLQIALENYLVNLTFAEYNESKEDIISFYTLLITNFSLIRLLFIGNGHKFSYTNEEIVATIQIFSKSCLHNTTYINNVKKIISTKQYSQTSQTINLINI</sequence>
<proteinExistence type="predicted"/>
<keyword evidence="4" id="KW-1185">Reference proteome</keyword>
<dbReference type="EMBL" id="UGNP01000001">
    <property type="protein sequence ID" value="STX08814.1"/>
    <property type="molecule type" value="Genomic_DNA"/>
</dbReference>
<accession>A0A8B4Q8U7</accession>
<evidence type="ECO:0000313" key="4">
    <source>
        <dbReference type="Proteomes" id="UP000294641"/>
    </source>
</evidence>
<dbReference type="OrthoDB" id="86584at2"/>
<comment type="caution">
    <text evidence="1">The sequence shown here is derived from an EMBL/GenBank/DDBJ whole genome shotgun (WGS) entry which is preliminary data.</text>
</comment>
<organism evidence="1 3">
    <name type="scientific">Kurthia zopfii</name>
    <dbReference type="NCBI Taxonomy" id="1650"/>
    <lineage>
        <taxon>Bacteria</taxon>
        <taxon>Bacillati</taxon>
        <taxon>Bacillota</taxon>
        <taxon>Bacilli</taxon>
        <taxon>Bacillales</taxon>
        <taxon>Caryophanaceae</taxon>
        <taxon>Kurthia</taxon>
    </lineage>
</organism>
<gene>
    <name evidence="1" type="primary">fliU</name>
    <name evidence="2" type="ORF">DFR61_11244</name>
    <name evidence="1" type="ORF">NCTC10597_00480</name>
</gene>
<keyword evidence="1" id="KW-0969">Cilium</keyword>
<dbReference type="EMBL" id="SNZG01000012">
    <property type="protein sequence ID" value="TDR39269.1"/>
    <property type="molecule type" value="Genomic_DNA"/>
</dbReference>
<keyword evidence="1" id="KW-0966">Cell projection</keyword>
<dbReference type="RefSeq" id="WP_109349375.1">
    <property type="nucleotide sequence ID" value="NZ_BJUE01000034.1"/>
</dbReference>
<protein>
    <submittedName>
        <fullName evidence="1">Flagellar biosynthetic protein fliU</fullName>
    </submittedName>
    <submittedName>
        <fullName evidence="2">Lysine-N-methylase</fullName>
    </submittedName>
</protein>
<dbReference type="Proteomes" id="UP000254330">
    <property type="component" value="Unassembled WGS sequence"/>
</dbReference>
<dbReference type="Proteomes" id="UP000294641">
    <property type="component" value="Unassembled WGS sequence"/>
</dbReference>
<reference evidence="1 3" key="1">
    <citation type="submission" date="2018-06" db="EMBL/GenBank/DDBJ databases">
        <authorList>
            <consortium name="Pathogen Informatics"/>
            <person name="Doyle S."/>
        </authorList>
    </citation>
    <scope>NUCLEOTIDE SEQUENCE [LARGE SCALE GENOMIC DNA]</scope>
    <source>
        <strain evidence="1 3">NCTC10597</strain>
    </source>
</reference>